<dbReference type="OrthoDB" id="6591689at2"/>
<dbReference type="InterPro" id="IPR001867">
    <property type="entry name" value="OmpR/PhoB-type_DNA-bd"/>
</dbReference>
<dbReference type="InterPro" id="IPR016032">
    <property type="entry name" value="Sig_transdc_resp-reg_C-effctor"/>
</dbReference>
<dbReference type="AlphaFoldDB" id="A0A318P3F6"/>
<comment type="caution">
    <text evidence="6">The sequence shown here is derived from an EMBL/GenBank/DDBJ whole genome shotgun (WGS) entry which is preliminary data.</text>
</comment>
<evidence type="ECO:0000259" key="5">
    <source>
        <dbReference type="PROSITE" id="PS51755"/>
    </source>
</evidence>
<keyword evidence="1 2" id="KW-0238">DNA-binding</keyword>
<dbReference type="InterPro" id="IPR036388">
    <property type="entry name" value="WH-like_DNA-bd_sf"/>
</dbReference>
<dbReference type="SUPFAM" id="SSF46894">
    <property type="entry name" value="C-terminal effector domain of the bipartite response regulators"/>
    <property type="match status" value="1"/>
</dbReference>
<dbReference type="RefSeq" id="WP_110605889.1">
    <property type="nucleotide sequence ID" value="NZ_PESE01000002.1"/>
</dbReference>
<name>A0A318P3F6_SERPL</name>
<evidence type="ECO:0000256" key="3">
    <source>
        <dbReference type="SAM" id="MobiDB-lite"/>
    </source>
</evidence>
<dbReference type="CDD" id="cd00383">
    <property type="entry name" value="trans_reg_C"/>
    <property type="match status" value="1"/>
</dbReference>
<accession>A0A318P3F6</accession>
<reference evidence="6 7" key="1">
    <citation type="submission" date="2017-11" db="EMBL/GenBank/DDBJ databases">
        <title>Genome sequence of the oocydin A producing rhizobacterium Serratia plymuthica 4Rx5.</title>
        <authorList>
            <person name="Matilla M.A."/>
            <person name="Udaondo Z."/>
            <person name="Salmond G.P.C."/>
        </authorList>
    </citation>
    <scope>NUCLEOTIDE SEQUENCE [LARGE SCALE GENOMIC DNA]</scope>
    <source>
        <strain evidence="6 7">4Rx5</strain>
    </source>
</reference>
<dbReference type="SMART" id="SM00862">
    <property type="entry name" value="Trans_reg_C"/>
    <property type="match status" value="1"/>
</dbReference>
<sequence length="272" mass="31134">MKYIINKIVVFNSEELTLFLYENNQVVTRLTKPASRLLLELIQNNKKNITRDDLLERVWTTYGFTASNAGLNNYISELRKAFALLGLANEIIVTIPKLGFRFEGYIDLINPYAEEADITSSAEETEEKNRVDESENGEETVNRPIKYSSKAKTKWLITALGLAGVFILTVTTLIKWEDSDDSHPHQKIFKFNSCDVYGVGKIDSKDDLRMNIEGILNREGIDCLHSSGDVFYIEDRLNKKDVRASLISFCNKNKNNHYDACFNIKNQRNTTK</sequence>
<dbReference type="Gene3D" id="1.10.10.10">
    <property type="entry name" value="Winged helix-like DNA-binding domain superfamily/Winged helix DNA-binding domain"/>
    <property type="match status" value="1"/>
</dbReference>
<keyword evidence="4" id="KW-1133">Transmembrane helix</keyword>
<proteinExistence type="predicted"/>
<evidence type="ECO:0000256" key="4">
    <source>
        <dbReference type="SAM" id="Phobius"/>
    </source>
</evidence>
<keyword evidence="4" id="KW-0472">Membrane</keyword>
<dbReference type="GO" id="GO:0006355">
    <property type="term" value="P:regulation of DNA-templated transcription"/>
    <property type="evidence" value="ECO:0007669"/>
    <property type="project" value="InterPro"/>
</dbReference>
<evidence type="ECO:0000313" key="6">
    <source>
        <dbReference type="EMBL" id="PYD39628.1"/>
    </source>
</evidence>
<evidence type="ECO:0000313" key="7">
    <source>
        <dbReference type="Proteomes" id="UP000248196"/>
    </source>
</evidence>
<organism evidence="6 7">
    <name type="scientific">Serratia plymuthica</name>
    <dbReference type="NCBI Taxonomy" id="82996"/>
    <lineage>
        <taxon>Bacteria</taxon>
        <taxon>Pseudomonadati</taxon>
        <taxon>Pseudomonadota</taxon>
        <taxon>Gammaproteobacteria</taxon>
        <taxon>Enterobacterales</taxon>
        <taxon>Yersiniaceae</taxon>
        <taxon>Serratia</taxon>
    </lineage>
</organism>
<feature type="domain" description="OmpR/PhoB-type" evidence="5">
    <location>
        <begin position="1"/>
        <end position="104"/>
    </location>
</feature>
<dbReference type="Pfam" id="PF00486">
    <property type="entry name" value="Trans_reg_C"/>
    <property type="match status" value="1"/>
</dbReference>
<feature type="DNA-binding region" description="OmpR/PhoB-type" evidence="2">
    <location>
        <begin position="1"/>
        <end position="104"/>
    </location>
</feature>
<protein>
    <submittedName>
        <fullName evidence="6">Transcriptional regulator</fullName>
    </submittedName>
</protein>
<dbReference type="GO" id="GO:0000160">
    <property type="term" value="P:phosphorelay signal transduction system"/>
    <property type="evidence" value="ECO:0007669"/>
    <property type="project" value="InterPro"/>
</dbReference>
<dbReference type="Proteomes" id="UP000248196">
    <property type="component" value="Unassembled WGS sequence"/>
</dbReference>
<feature type="region of interest" description="Disordered" evidence="3">
    <location>
        <begin position="119"/>
        <end position="142"/>
    </location>
</feature>
<evidence type="ECO:0000256" key="1">
    <source>
        <dbReference type="ARBA" id="ARBA00023125"/>
    </source>
</evidence>
<evidence type="ECO:0000256" key="2">
    <source>
        <dbReference type="PROSITE-ProRule" id="PRU01091"/>
    </source>
</evidence>
<feature type="transmembrane region" description="Helical" evidence="4">
    <location>
        <begin position="155"/>
        <end position="176"/>
    </location>
</feature>
<dbReference type="GO" id="GO:0003677">
    <property type="term" value="F:DNA binding"/>
    <property type="evidence" value="ECO:0007669"/>
    <property type="project" value="UniProtKB-UniRule"/>
</dbReference>
<dbReference type="EMBL" id="PESE01000002">
    <property type="protein sequence ID" value="PYD39628.1"/>
    <property type="molecule type" value="Genomic_DNA"/>
</dbReference>
<dbReference type="PROSITE" id="PS51755">
    <property type="entry name" value="OMPR_PHOB"/>
    <property type="match status" value="1"/>
</dbReference>
<keyword evidence="4" id="KW-0812">Transmembrane</keyword>
<gene>
    <name evidence="6" type="ORF">CT690_11525</name>
</gene>